<keyword evidence="2 5" id="KW-0812">Transmembrane</keyword>
<protein>
    <submittedName>
        <fullName evidence="7">DEBR0S2_03378g1_1</fullName>
    </submittedName>
</protein>
<dbReference type="Proteomes" id="UP000478008">
    <property type="component" value="Unassembled WGS sequence"/>
</dbReference>
<sequence length="486" mass="56952">MFSLVASLSRKLRRFSYYRVEDEDRGDHGEDDEYDLNAEKTSRIRRFLTKYRPLGSPLLVWILLFLFFQQIEPRFQAFRCNFIAPPRTNEYRPYNILLVADPQLIDNHTYPSYNPLVLSLSKFTVDNYIYKNYWRLVEHLNPDAVIFLGDLLDNGRESSDQYYEHELTRFNKIFQPERLRKDGVEVFMNIPGNHDIGFGDGVIKHSVDRFKRDFGLPNQNFLREKHELVFLDTISLSNKKDASIGAEARSFMDELVAEEFPHHPRIMFDHVPVYRDGSKQTCGKEREVGTFIKPVAGYQYQNLIDSELSKTVLEKVQPQIIFSGDDHDYCEVIHEYDVKDENGNQVKKTAIEINVKSISMAMGIRKPAVELLSLYNKAVPGRVLEVNGKPIDDIPYTFSYKMCYLPLPYTDIVFYAIFAFFNFLYLVYTCVPRSKYSGFAIDEVYTEPKLLDRIRGLKVKFLAELCFVECLALWAIYCWVFTIHYY</sequence>
<evidence type="ECO:0000256" key="1">
    <source>
        <dbReference type="ARBA" id="ARBA00004141"/>
    </source>
</evidence>
<dbReference type="SUPFAM" id="SSF56300">
    <property type="entry name" value="Metallo-dependent phosphatases"/>
    <property type="match status" value="1"/>
</dbReference>
<dbReference type="GO" id="GO:0005783">
    <property type="term" value="C:endoplasmic reticulum"/>
    <property type="evidence" value="ECO:0007669"/>
    <property type="project" value="TreeGrafter"/>
</dbReference>
<name>A0A7D9CWG2_DEKBR</name>
<dbReference type="GO" id="GO:0016020">
    <property type="term" value="C:membrane"/>
    <property type="evidence" value="ECO:0007669"/>
    <property type="project" value="UniProtKB-SubCell"/>
</dbReference>
<feature type="transmembrane region" description="Helical" evidence="5">
    <location>
        <begin position="412"/>
        <end position="431"/>
    </location>
</feature>
<evidence type="ECO:0000256" key="4">
    <source>
        <dbReference type="ARBA" id="ARBA00023136"/>
    </source>
</evidence>
<dbReference type="PANTHER" id="PTHR13315:SF4">
    <property type="entry name" value="METALLOPHOSPHOESTERASE, ISOFORM E"/>
    <property type="match status" value="1"/>
</dbReference>
<reference evidence="7 8" key="1">
    <citation type="submission" date="2019-07" db="EMBL/GenBank/DDBJ databases">
        <authorList>
            <person name="Friedrich A."/>
            <person name="Schacherer J."/>
        </authorList>
    </citation>
    <scope>NUCLEOTIDE SEQUENCE [LARGE SCALE GENOMIC DNA]</scope>
</reference>
<feature type="transmembrane region" description="Helical" evidence="5">
    <location>
        <begin position="461"/>
        <end position="485"/>
    </location>
</feature>
<feature type="domain" description="Calcineurin-like phosphoesterase" evidence="6">
    <location>
        <begin position="96"/>
        <end position="329"/>
    </location>
</feature>
<dbReference type="EMBL" id="CABFWN010000002">
    <property type="protein sequence ID" value="VUG17294.1"/>
    <property type="molecule type" value="Genomic_DNA"/>
</dbReference>
<gene>
    <name evidence="7" type="primary">CDC1</name>
    <name evidence="7" type="ORF">DEBR0S2_03378G</name>
</gene>
<evidence type="ECO:0000259" key="6">
    <source>
        <dbReference type="Pfam" id="PF00149"/>
    </source>
</evidence>
<keyword evidence="3 5" id="KW-1133">Transmembrane helix</keyword>
<dbReference type="GO" id="GO:0016787">
    <property type="term" value="F:hydrolase activity"/>
    <property type="evidence" value="ECO:0007669"/>
    <property type="project" value="InterPro"/>
</dbReference>
<dbReference type="InterPro" id="IPR033308">
    <property type="entry name" value="PGAP5/Cdc1/Ted1"/>
</dbReference>
<proteinExistence type="predicted"/>
<dbReference type="AlphaFoldDB" id="A0A7D9CWG2"/>
<organism evidence="7 8">
    <name type="scientific">Dekkera bruxellensis</name>
    <name type="common">Brettanomyces custersii</name>
    <dbReference type="NCBI Taxonomy" id="5007"/>
    <lineage>
        <taxon>Eukaryota</taxon>
        <taxon>Fungi</taxon>
        <taxon>Dikarya</taxon>
        <taxon>Ascomycota</taxon>
        <taxon>Saccharomycotina</taxon>
        <taxon>Pichiomycetes</taxon>
        <taxon>Pichiales</taxon>
        <taxon>Pichiaceae</taxon>
        <taxon>Brettanomyces</taxon>
    </lineage>
</organism>
<dbReference type="PANTHER" id="PTHR13315">
    <property type="entry name" value="METALLO PHOSPHOESTERASE RELATED"/>
    <property type="match status" value="1"/>
</dbReference>
<dbReference type="InterPro" id="IPR029052">
    <property type="entry name" value="Metallo-depent_PP-like"/>
</dbReference>
<evidence type="ECO:0000256" key="5">
    <source>
        <dbReference type="SAM" id="Phobius"/>
    </source>
</evidence>
<evidence type="ECO:0000256" key="3">
    <source>
        <dbReference type="ARBA" id="ARBA00022989"/>
    </source>
</evidence>
<dbReference type="GO" id="GO:0006506">
    <property type="term" value="P:GPI anchor biosynthetic process"/>
    <property type="evidence" value="ECO:0007669"/>
    <property type="project" value="InterPro"/>
</dbReference>
<evidence type="ECO:0000313" key="7">
    <source>
        <dbReference type="EMBL" id="VUG17294.1"/>
    </source>
</evidence>
<dbReference type="Pfam" id="PF00149">
    <property type="entry name" value="Metallophos"/>
    <property type="match status" value="1"/>
</dbReference>
<keyword evidence="4 5" id="KW-0472">Membrane</keyword>
<accession>A0A7D9CWG2</accession>
<keyword evidence="8" id="KW-1185">Reference proteome</keyword>
<dbReference type="Gene3D" id="3.60.21.10">
    <property type="match status" value="1"/>
</dbReference>
<dbReference type="InterPro" id="IPR004843">
    <property type="entry name" value="Calcineurin-like_PHP"/>
</dbReference>
<comment type="subcellular location">
    <subcellularLocation>
        <location evidence="1">Membrane</location>
        <topology evidence="1">Multi-pass membrane protein</topology>
    </subcellularLocation>
</comment>
<evidence type="ECO:0000313" key="8">
    <source>
        <dbReference type="Proteomes" id="UP000478008"/>
    </source>
</evidence>
<evidence type="ECO:0000256" key="2">
    <source>
        <dbReference type="ARBA" id="ARBA00022692"/>
    </source>
</evidence>